<dbReference type="EMBL" id="CP029619">
    <property type="protein sequence ID" value="AWN82089.1"/>
    <property type="molecule type" value="Genomic_DNA"/>
</dbReference>
<keyword evidence="9 14" id="KW-0520">NAD</keyword>
<evidence type="ECO:0000256" key="9">
    <source>
        <dbReference type="ARBA" id="ARBA00023027"/>
    </source>
</evidence>
<sequence>MTTMTPVDAQYDLIVIGSGPAGYVAAIRAAQLGMQVAVIEQEAVGGICLNWGCIPMKALVKSAQVFDYLQHAADFGIQVTAAQPDLCAMVQRSRAIAATMAKGIDYLFKKHNIVLLKGHGKVASPHTVTLTLSAGVTRHYCAQHIILATGGRNRLLPGFPTDGTKVMGYREALALSTQPATMLIIGGGAIGCEFAYFYHTIGTKVTLVERQPYLLSLEDEAISKQVYQSFTKSGMQVYTAATVTAVDVKGANPTVTIHTAAGEISLACDTILSAVGIMANVENIGLEENGILIEQGKIVVDAYYRTSCERVYAIGDVIKGPALAHVASAEAIICVEKIAGLDPEPLDYHNIPTCTYITPEVASVGYTEKAAQEAGYSVKVGVFPFSASGKAHTAGASEGFVKVIFDAQYGEWLGAHMVGTNVAEMISEVVVARKLETTAHEIQNSVHPHPTMSEAIMEAVAAAYGGAIHI</sequence>
<keyword evidence="6 16" id="KW-0285">Flavoprotein</keyword>
<feature type="binding site" evidence="14">
    <location>
        <position position="276"/>
    </location>
    <ligand>
        <name>NAD(+)</name>
        <dbReference type="ChEBI" id="CHEBI:57540"/>
    </ligand>
</feature>
<feature type="binding site" evidence="14">
    <location>
        <begin position="186"/>
        <end position="193"/>
    </location>
    <ligand>
        <name>NAD(+)</name>
        <dbReference type="ChEBI" id="CHEBI:57540"/>
    </ligand>
</feature>
<evidence type="ECO:0000313" key="20">
    <source>
        <dbReference type="Proteomes" id="UP000245872"/>
    </source>
</evidence>
<dbReference type="GO" id="GO:0006103">
    <property type="term" value="P:2-oxoglutarate metabolic process"/>
    <property type="evidence" value="ECO:0007669"/>
    <property type="project" value="TreeGrafter"/>
</dbReference>
<dbReference type="InterPro" id="IPR012999">
    <property type="entry name" value="Pyr_OxRdtase_I_AS"/>
</dbReference>
<dbReference type="SUPFAM" id="SSF55424">
    <property type="entry name" value="FAD/NAD-linked reductases, dimerisation (C-terminal) domain"/>
    <property type="match status" value="1"/>
</dbReference>
<dbReference type="InterPro" id="IPR050151">
    <property type="entry name" value="Class-I_Pyr_Nuc-Dis_Oxidored"/>
</dbReference>
<comment type="catalytic activity">
    <reaction evidence="12 16">
        <text>N(6)-[(R)-dihydrolipoyl]-L-lysyl-[protein] + NAD(+) = N(6)-[(R)-lipoyl]-L-lysyl-[protein] + NADH + H(+)</text>
        <dbReference type="Rhea" id="RHEA:15045"/>
        <dbReference type="Rhea" id="RHEA-COMP:10474"/>
        <dbReference type="Rhea" id="RHEA-COMP:10475"/>
        <dbReference type="ChEBI" id="CHEBI:15378"/>
        <dbReference type="ChEBI" id="CHEBI:57540"/>
        <dbReference type="ChEBI" id="CHEBI:57945"/>
        <dbReference type="ChEBI" id="CHEBI:83099"/>
        <dbReference type="ChEBI" id="CHEBI:83100"/>
        <dbReference type="EC" id="1.8.1.4"/>
    </reaction>
</comment>
<keyword evidence="20" id="KW-1185">Reference proteome</keyword>
<dbReference type="GO" id="GO:0005737">
    <property type="term" value="C:cytoplasm"/>
    <property type="evidence" value="ECO:0007669"/>
    <property type="project" value="UniProtKB-SubCell"/>
</dbReference>
<dbReference type="PIRSF" id="PIRSF000350">
    <property type="entry name" value="Mercury_reductase_MerA"/>
    <property type="match status" value="1"/>
</dbReference>
<feature type="domain" description="Pyridine nucleotide-disulphide oxidoreductase dimerisation" evidence="17">
    <location>
        <begin position="351"/>
        <end position="459"/>
    </location>
</feature>
<dbReference type="PROSITE" id="PS00076">
    <property type="entry name" value="PYRIDINE_REDOX_1"/>
    <property type="match status" value="1"/>
</dbReference>
<keyword evidence="10" id="KW-1015">Disulfide bond</keyword>
<dbReference type="InterPro" id="IPR023753">
    <property type="entry name" value="FAD/NAD-binding_dom"/>
</dbReference>
<name>A0A2Z3L9P9_9BACT</name>
<dbReference type="EC" id="1.8.1.4" evidence="3 16"/>
<evidence type="ECO:0000256" key="4">
    <source>
        <dbReference type="ARBA" id="ARBA00016961"/>
    </source>
</evidence>
<dbReference type="NCBIfam" id="TIGR01350">
    <property type="entry name" value="lipoamide_DH"/>
    <property type="match status" value="1"/>
</dbReference>
<dbReference type="PANTHER" id="PTHR22912">
    <property type="entry name" value="DISULFIDE OXIDOREDUCTASE"/>
    <property type="match status" value="1"/>
</dbReference>
<dbReference type="PRINTS" id="PR00368">
    <property type="entry name" value="FADPNR"/>
</dbReference>
<reference evidence="19 20" key="1">
    <citation type="submission" date="2018-05" db="EMBL/GenBank/DDBJ databases">
        <title>Candidatus Cardinium hertigii Genome Assembly.</title>
        <authorList>
            <person name="Showmaker K.C."/>
            <person name="Walden K.O."/>
            <person name="Fields C.J."/>
            <person name="Lambert K.N."/>
            <person name="Hudson M.E."/>
        </authorList>
    </citation>
    <scope>NUCLEOTIDE SEQUENCE [LARGE SCALE GENOMIC DNA]</scope>
    <source>
        <strain evidence="20">cHgTN10</strain>
    </source>
</reference>
<dbReference type="Proteomes" id="UP000245872">
    <property type="component" value="Chromosome"/>
</dbReference>
<keyword evidence="14" id="KW-0547">Nucleotide-binding</keyword>
<evidence type="ECO:0000256" key="16">
    <source>
        <dbReference type="RuleBase" id="RU003692"/>
    </source>
</evidence>
<evidence type="ECO:0000256" key="2">
    <source>
        <dbReference type="ARBA" id="ARBA00007532"/>
    </source>
</evidence>
<evidence type="ECO:0000313" key="19">
    <source>
        <dbReference type="EMBL" id="AWN82089.1"/>
    </source>
</evidence>
<dbReference type="GO" id="GO:0050660">
    <property type="term" value="F:flavin adenine dinucleotide binding"/>
    <property type="evidence" value="ECO:0007669"/>
    <property type="project" value="InterPro"/>
</dbReference>
<evidence type="ECO:0000256" key="14">
    <source>
        <dbReference type="PIRSR" id="PIRSR000350-3"/>
    </source>
</evidence>
<feature type="domain" description="FAD/NAD(P)-binding" evidence="18">
    <location>
        <begin position="11"/>
        <end position="331"/>
    </location>
</feature>
<gene>
    <name evidence="19" type="primary">lpd</name>
    <name evidence="19" type="ORF">DK880_00780</name>
</gene>
<evidence type="ECO:0000256" key="7">
    <source>
        <dbReference type="ARBA" id="ARBA00022827"/>
    </source>
</evidence>
<comment type="miscellaneous">
    <text evidence="16">The active site is a redox-active disulfide bond.</text>
</comment>
<feature type="active site" description="Proton acceptor" evidence="13">
    <location>
        <position position="449"/>
    </location>
</feature>
<dbReference type="Pfam" id="PF07992">
    <property type="entry name" value="Pyr_redox_2"/>
    <property type="match status" value="1"/>
</dbReference>
<dbReference type="InterPro" id="IPR036188">
    <property type="entry name" value="FAD/NAD-bd_sf"/>
</dbReference>
<evidence type="ECO:0000256" key="5">
    <source>
        <dbReference type="ARBA" id="ARBA00022490"/>
    </source>
</evidence>
<feature type="binding site" evidence="14">
    <location>
        <position position="316"/>
    </location>
    <ligand>
        <name>FAD</name>
        <dbReference type="ChEBI" id="CHEBI:57692"/>
    </ligand>
</feature>
<evidence type="ECO:0000259" key="18">
    <source>
        <dbReference type="Pfam" id="PF07992"/>
    </source>
</evidence>
<dbReference type="PRINTS" id="PR00411">
    <property type="entry name" value="PNDRDTASEI"/>
</dbReference>
<dbReference type="SUPFAM" id="SSF51905">
    <property type="entry name" value="FAD/NAD(P)-binding domain"/>
    <property type="match status" value="1"/>
</dbReference>
<dbReference type="Pfam" id="PF02852">
    <property type="entry name" value="Pyr_redox_dim"/>
    <property type="match status" value="1"/>
</dbReference>
<dbReference type="KEGG" id="cher:DK880_00780"/>
<dbReference type="AlphaFoldDB" id="A0A2Z3L9P9"/>
<feature type="disulfide bond" description="Redox-active" evidence="15">
    <location>
        <begin position="48"/>
        <end position="53"/>
    </location>
</feature>
<evidence type="ECO:0000256" key="10">
    <source>
        <dbReference type="ARBA" id="ARBA00023157"/>
    </source>
</evidence>
<feature type="binding site" evidence="14">
    <location>
        <position position="57"/>
    </location>
    <ligand>
        <name>FAD</name>
        <dbReference type="ChEBI" id="CHEBI:57692"/>
    </ligand>
</feature>
<feature type="binding site" evidence="14">
    <location>
        <position position="209"/>
    </location>
    <ligand>
        <name>NAD(+)</name>
        <dbReference type="ChEBI" id="CHEBI:57540"/>
    </ligand>
</feature>
<comment type="subcellular location">
    <subcellularLocation>
        <location evidence="1">Cytoplasm</location>
    </subcellularLocation>
</comment>
<accession>A0A2Z3L9P9</accession>
<evidence type="ECO:0000256" key="8">
    <source>
        <dbReference type="ARBA" id="ARBA00023002"/>
    </source>
</evidence>
<dbReference type="GO" id="GO:0004148">
    <property type="term" value="F:dihydrolipoyl dehydrogenase (NADH) activity"/>
    <property type="evidence" value="ECO:0007669"/>
    <property type="project" value="UniProtKB-EC"/>
</dbReference>
<evidence type="ECO:0000256" key="13">
    <source>
        <dbReference type="PIRSR" id="PIRSR000350-2"/>
    </source>
</evidence>
<evidence type="ECO:0000256" key="15">
    <source>
        <dbReference type="PIRSR" id="PIRSR000350-4"/>
    </source>
</evidence>
<evidence type="ECO:0000256" key="6">
    <source>
        <dbReference type="ARBA" id="ARBA00022630"/>
    </source>
</evidence>
<evidence type="ECO:0000256" key="11">
    <source>
        <dbReference type="ARBA" id="ARBA00023284"/>
    </source>
</evidence>
<dbReference type="InterPro" id="IPR006258">
    <property type="entry name" value="Lipoamide_DH"/>
</dbReference>
<dbReference type="PANTHER" id="PTHR22912:SF217">
    <property type="entry name" value="DIHYDROLIPOYL DEHYDROGENASE"/>
    <property type="match status" value="1"/>
</dbReference>
<keyword evidence="5" id="KW-0963">Cytoplasm</keyword>
<keyword evidence="11 16" id="KW-0676">Redox-active center</keyword>
<evidence type="ECO:0000256" key="1">
    <source>
        <dbReference type="ARBA" id="ARBA00004496"/>
    </source>
</evidence>
<protein>
    <recommendedName>
        <fullName evidence="4 16">Dihydrolipoyl dehydrogenase</fullName>
        <ecNumber evidence="3 16">1.8.1.4</ecNumber>
    </recommendedName>
</protein>
<comment type="cofactor">
    <cofactor evidence="14 16">
        <name>FAD</name>
        <dbReference type="ChEBI" id="CHEBI:57692"/>
    </cofactor>
    <text evidence="14 16">Binds 1 FAD per subunit.</text>
</comment>
<evidence type="ECO:0000256" key="12">
    <source>
        <dbReference type="ARBA" id="ARBA00049187"/>
    </source>
</evidence>
<organism evidence="19 20">
    <name type="scientific">Candidatus Cardinium hertigii</name>
    <dbReference type="NCBI Taxonomy" id="247481"/>
    <lineage>
        <taxon>Bacteria</taxon>
        <taxon>Pseudomonadati</taxon>
        <taxon>Bacteroidota</taxon>
        <taxon>Cytophagia</taxon>
        <taxon>Cytophagales</taxon>
        <taxon>Amoebophilaceae</taxon>
        <taxon>Candidatus Cardinium</taxon>
    </lineage>
</organism>
<dbReference type="Gene3D" id="3.50.50.60">
    <property type="entry name" value="FAD/NAD(P)-binding domain"/>
    <property type="match status" value="2"/>
</dbReference>
<keyword evidence="8 16" id="KW-0560">Oxidoreductase</keyword>
<dbReference type="Gene3D" id="3.30.390.30">
    <property type="match status" value="1"/>
</dbReference>
<proteinExistence type="inferred from homology"/>
<evidence type="ECO:0000256" key="3">
    <source>
        <dbReference type="ARBA" id="ARBA00012608"/>
    </source>
</evidence>
<dbReference type="InterPro" id="IPR001100">
    <property type="entry name" value="Pyr_nuc-diS_OxRdtase"/>
</dbReference>
<comment type="similarity">
    <text evidence="2 16">Belongs to the class-I pyridine nucleotide-disulfide oxidoreductase family.</text>
</comment>
<dbReference type="InterPro" id="IPR016156">
    <property type="entry name" value="FAD/NAD-linked_Rdtase_dimer_sf"/>
</dbReference>
<dbReference type="FunFam" id="3.30.390.30:FF:000001">
    <property type="entry name" value="Dihydrolipoyl dehydrogenase"/>
    <property type="match status" value="1"/>
</dbReference>
<dbReference type="InterPro" id="IPR004099">
    <property type="entry name" value="Pyr_nucl-diS_OxRdtase_dimer"/>
</dbReference>
<keyword evidence="7 14" id="KW-0274">FAD</keyword>
<evidence type="ECO:0000259" key="17">
    <source>
        <dbReference type="Pfam" id="PF02852"/>
    </source>
</evidence>
<feature type="binding site" evidence="14">
    <location>
        <position position="120"/>
    </location>
    <ligand>
        <name>FAD</name>
        <dbReference type="ChEBI" id="CHEBI:57692"/>
    </ligand>
</feature>